<organism evidence="1 2">
    <name type="scientific">Klebsiella pneumoniae</name>
    <dbReference type="NCBI Taxonomy" id="573"/>
    <lineage>
        <taxon>Bacteria</taxon>
        <taxon>Pseudomonadati</taxon>
        <taxon>Pseudomonadota</taxon>
        <taxon>Gammaproteobacteria</taxon>
        <taxon>Enterobacterales</taxon>
        <taxon>Enterobacteriaceae</taxon>
        <taxon>Klebsiella/Raoultella group</taxon>
        <taxon>Klebsiella</taxon>
        <taxon>Klebsiella pneumoniae complex</taxon>
    </lineage>
</organism>
<reference evidence="1 2" key="1">
    <citation type="submission" date="2018-07" db="EMBL/GenBank/DDBJ databases">
        <authorList>
            <consortium name="Pathogen Informatics"/>
        </authorList>
    </citation>
    <scope>NUCLEOTIDE SEQUENCE [LARGE SCALE GENOMIC DNA]</scope>
    <source>
        <strain evidence="1 2">4300STDY6470422</strain>
    </source>
</reference>
<dbReference type="AlphaFoldDB" id="A0A332KQB1"/>
<accession>A0A332KQB1</accession>
<proteinExistence type="predicted"/>
<evidence type="ECO:0000313" key="1">
    <source>
        <dbReference type="EMBL" id="SSK62443.1"/>
    </source>
</evidence>
<name>A0A332KQB1_KLEPN</name>
<protein>
    <submittedName>
        <fullName evidence="1">Uncharacterized protein</fullName>
    </submittedName>
</protein>
<evidence type="ECO:0000313" key="2">
    <source>
        <dbReference type="Proteomes" id="UP000252603"/>
    </source>
</evidence>
<gene>
    <name evidence="1" type="ORF">SAMEA4364603_05295</name>
</gene>
<dbReference type="EMBL" id="UFEU01000032">
    <property type="protein sequence ID" value="SSK62443.1"/>
    <property type="molecule type" value="Genomic_DNA"/>
</dbReference>
<dbReference type="Proteomes" id="UP000252603">
    <property type="component" value="Unassembled WGS sequence"/>
</dbReference>
<sequence length="215" mass="24330">MPKMSKAKHAFIQRFYRFDEDIQLVDYLSWQSNSRGGVLNSPNSLLPGDLSRYERLQKRNQKGKAFGENRTAVFTHLKQTIFSSYIKDSYEEVTEYFKVILKNVALSKKVSIKQLVGSQAALNLTALDIYNMGSVDSISNAMIDKIFKAVCGKLSVKGDDVLIGKAVCYLNIRHFLVHGDGKLPADFVEELKAEKIDFSCDRRGYIKEGANKFLI</sequence>